<evidence type="ECO:0000313" key="2">
    <source>
        <dbReference type="Proteomes" id="UP000243348"/>
    </source>
</evidence>
<geneLocation type="nucleomorph" evidence="1"/>
<accession>J7G8S6</accession>
<protein>
    <submittedName>
        <fullName evidence="1">Uncharacterized protein</fullName>
    </submittedName>
</protein>
<gene>
    <name evidence="1" type="ORF">CMESO_504</name>
</gene>
<organism evidence="1 2">
    <name type="scientific">Chroomonas mesostigmatica CCMP1168</name>
    <dbReference type="NCBI Taxonomy" id="1195612"/>
    <lineage>
        <taxon>Eukaryota</taxon>
        <taxon>Cryptophyceae</taxon>
        <taxon>Pyrenomonadales</taxon>
        <taxon>Chroomonadaceae</taxon>
        <taxon>Chroomonas</taxon>
    </lineage>
</organism>
<sequence length="430" mass="52001">MKYFIFHDLLVKFSKRISENKCSNFKDEDFLWKRTLYEKFEFLKKNNIYFKNLKKNNLLNKVLILQKKYNFSISKKKWLEKERMFVKNFLQILSYFLLRNLVENNNKYFIPLNRLTPHEIFLLDKLHSKKYKKKIKSNSFGKFLYFFPKSLLIKSFNISNRKKEIFEIQKKPKIKTDILNINIFYDRFNSILFKNSIKGFTQAAYDCFLNMVCEYSKKLILKLRKLAILRQKTDKKKKEWGHGGIFFSENLDSEIQKKIRDHEKLNQIIHGGIRKFKKRRIIRQEETKAREINSDVISKKFEKQKKKPTKFQVIEENISKTNITLMTFLKGILEKRIRVLKEATNCLCKYHPLYVRVKSGERKKSTKSKPNAPLYRRIIPIFSRFTMFITAEDCLAYFKADKKIKGKGFFLKWFFSVVSDYNTKMFENFF</sequence>
<dbReference type="AlphaFoldDB" id="J7G8S6"/>
<name>J7G8S6_9CRYP</name>
<dbReference type="EMBL" id="CP003682">
    <property type="protein sequence ID" value="AFP65648.1"/>
    <property type="molecule type" value="Genomic_DNA"/>
</dbReference>
<proteinExistence type="predicted"/>
<dbReference type="Proteomes" id="UP000243348">
    <property type="component" value="Nucleomorph 3"/>
</dbReference>
<keyword evidence="1" id="KW-0542">Nucleomorph</keyword>
<reference evidence="1 2" key="1">
    <citation type="journal article" date="2012" name="Genome Biol. Evol.">
        <title>Nucleomorph genome sequence of the cryptophyte alga Chroomonas mesostigmatica CCMP1168 reveals lineage-specific gene loss and genome complexity.</title>
        <authorList>
            <person name="Moore C.E."/>
            <person name="Curtis B."/>
            <person name="Mills T."/>
            <person name="Tanifuji G."/>
            <person name="Archibald J.M."/>
        </authorList>
    </citation>
    <scope>NUCLEOTIDE SEQUENCE [LARGE SCALE GENOMIC DNA]</scope>
    <source>
        <strain evidence="1 2">CCMP1168</strain>
    </source>
</reference>
<evidence type="ECO:0000313" key="1">
    <source>
        <dbReference type="EMBL" id="AFP65648.1"/>
    </source>
</evidence>